<dbReference type="PROSITE" id="PS00134">
    <property type="entry name" value="TRYPSIN_HIS"/>
    <property type="match status" value="1"/>
</dbReference>
<dbReference type="InterPro" id="IPR043504">
    <property type="entry name" value="Peptidase_S1_PA_chymotrypsin"/>
</dbReference>
<organism evidence="7">
    <name type="scientific">Timema bartmani</name>
    <dbReference type="NCBI Taxonomy" id="61472"/>
    <lineage>
        <taxon>Eukaryota</taxon>
        <taxon>Metazoa</taxon>
        <taxon>Ecdysozoa</taxon>
        <taxon>Arthropoda</taxon>
        <taxon>Hexapoda</taxon>
        <taxon>Insecta</taxon>
        <taxon>Pterygota</taxon>
        <taxon>Neoptera</taxon>
        <taxon>Polyneoptera</taxon>
        <taxon>Phasmatodea</taxon>
        <taxon>Timematodea</taxon>
        <taxon>Timematoidea</taxon>
        <taxon>Timematidae</taxon>
        <taxon>Timema</taxon>
    </lineage>
</organism>
<evidence type="ECO:0000256" key="1">
    <source>
        <dbReference type="ARBA" id="ARBA00022729"/>
    </source>
</evidence>
<dbReference type="AlphaFoldDB" id="A0A7R9EUG2"/>
<dbReference type="CDD" id="cd00190">
    <property type="entry name" value="Tryp_SPc"/>
    <property type="match status" value="1"/>
</dbReference>
<dbReference type="GO" id="GO:0004252">
    <property type="term" value="F:serine-type endopeptidase activity"/>
    <property type="evidence" value="ECO:0007669"/>
    <property type="project" value="InterPro"/>
</dbReference>
<dbReference type="PANTHER" id="PTHR24256">
    <property type="entry name" value="TRYPTASE-RELATED"/>
    <property type="match status" value="1"/>
</dbReference>
<dbReference type="PROSITE" id="PS50240">
    <property type="entry name" value="TRYPSIN_DOM"/>
    <property type="match status" value="1"/>
</dbReference>
<dbReference type="PROSITE" id="PS00135">
    <property type="entry name" value="TRYPSIN_SER"/>
    <property type="match status" value="1"/>
</dbReference>
<dbReference type="PRINTS" id="PR00722">
    <property type="entry name" value="CHYMOTRYPSIN"/>
</dbReference>
<dbReference type="InterPro" id="IPR009003">
    <property type="entry name" value="Peptidase_S1_PA"/>
</dbReference>
<evidence type="ECO:0000256" key="4">
    <source>
        <dbReference type="ARBA" id="ARBA00024195"/>
    </source>
</evidence>
<dbReference type="Gene3D" id="2.40.10.10">
    <property type="entry name" value="Trypsin-like serine proteases"/>
    <property type="match status" value="3"/>
</dbReference>
<dbReference type="InterPro" id="IPR001314">
    <property type="entry name" value="Peptidase_S1A"/>
</dbReference>
<gene>
    <name evidence="7" type="ORF">TBIB3V08_LOCUS3738</name>
</gene>
<evidence type="ECO:0000256" key="3">
    <source>
        <dbReference type="ARBA" id="ARBA00023180"/>
    </source>
</evidence>
<dbReference type="SUPFAM" id="SSF50494">
    <property type="entry name" value="Trypsin-like serine proteases"/>
    <property type="match status" value="1"/>
</dbReference>
<keyword evidence="5" id="KW-0645">Protease</keyword>
<comment type="similarity">
    <text evidence="4">Belongs to the peptidase S1 family. CLIP subfamily.</text>
</comment>
<dbReference type="SMART" id="SM00020">
    <property type="entry name" value="Tryp_SPc"/>
    <property type="match status" value="1"/>
</dbReference>
<sequence length="397" mass="44508">MEWASFAYETGPFHSISASEVTYRRCFSGVWKCVGISQCPATSAKFHEVEDKQRALELFSMYACGIKDGVLQVCCHSSFIKSDSLDSPNTQAEKSFRQCASKSWRCVDISNCPRTAENFYQANFETSKKLSAQYFCGMKGDIIKEDKMSLLPINECGEVSLDVRITNGKYAKPFQFPWMALLGYKDTKENIHYMCGGSLINDRYVLTAAHCEKPKTSERVTLKIVRLGEVDLDKQIDCDESKGLNRCAGPVIDIPIEKVISHQQYGALLKNDIALLRLKSRVQTFTGDNEGSRILQHVQIRSQTLDYCNDQYSKSKDVWPIDATQLCVGADMGKDSCYGDSGGPLMDWKPSNELNKTIVVQVGIVSFGTVFCADKYTPAVYTRVTAYLDWILANIEP</sequence>
<feature type="domain" description="Peptidase S1" evidence="6">
    <location>
        <begin position="165"/>
        <end position="396"/>
    </location>
</feature>
<accession>A0A7R9EUG2</accession>
<evidence type="ECO:0000313" key="7">
    <source>
        <dbReference type="EMBL" id="CAD7441267.1"/>
    </source>
</evidence>
<dbReference type="InterPro" id="IPR018114">
    <property type="entry name" value="TRYPSIN_HIS"/>
</dbReference>
<evidence type="ECO:0000259" key="6">
    <source>
        <dbReference type="PROSITE" id="PS50240"/>
    </source>
</evidence>
<dbReference type="EMBL" id="OD565266">
    <property type="protein sequence ID" value="CAD7441267.1"/>
    <property type="molecule type" value="Genomic_DNA"/>
</dbReference>
<reference evidence="7" key="1">
    <citation type="submission" date="2020-11" db="EMBL/GenBank/DDBJ databases">
        <authorList>
            <person name="Tran Van P."/>
        </authorList>
    </citation>
    <scope>NUCLEOTIDE SEQUENCE</scope>
</reference>
<dbReference type="InterPro" id="IPR033116">
    <property type="entry name" value="TRYPSIN_SER"/>
</dbReference>
<dbReference type="GO" id="GO:0006508">
    <property type="term" value="P:proteolysis"/>
    <property type="evidence" value="ECO:0007669"/>
    <property type="project" value="UniProtKB-KW"/>
</dbReference>
<name>A0A7R9EUG2_9NEOP</name>
<dbReference type="InterPro" id="IPR051487">
    <property type="entry name" value="Ser/Thr_Proteases_Immune/Dev"/>
</dbReference>
<keyword evidence="1" id="KW-0732">Signal</keyword>
<dbReference type="FunFam" id="2.40.10.10:FF:000028">
    <property type="entry name" value="Serine protease easter"/>
    <property type="match status" value="1"/>
</dbReference>
<proteinExistence type="inferred from homology"/>
<dbReference type="Pfam" id="PF00089">
    <property type="entry name" value="Trypsin"/>
    <property type="match status" value="2"/>
</dbReference>
<evidence type="ECO:0000256" key="5">
    <source>
        <dbReference type="RuleBase" id="RU363034"/>
    </source>
</evidence>
<keyword evidence="2" id="KW-1015">Disulfide bond</keyword>
<dbReference type="InterPro" id="IPR001254">
    <property type="entry name" value="Trypsin_dom"/>
</dbReference>
<keyword evidence="3" id="KW-0325">Glycoprotein</keyword>
<keyword evidence="5" id="KW-0378">Hydrolase</keyword>
<protein>
    <recommendedName>
        <fullName evidence="6">Peptidase S1 domain-containing protein</fullName>
    </recommendedName>
</protein>
<evidence type="ECO:0000256" key="2">
    <source>
        <dbReference type="ARBA" id="ARBA00023157"/>
    </source>
</evidence>
<keyword evidence="5" id="KW-0720">Serine protease</keyword>